<keyword evidence="2" id="KW-1185">Reference proteome</keyword>
<protein>
    <submittedName>
        <fullName evidence="1">Uncharacterized protein</fullName>
    </submittedName>
</protein>
<dbReference type="Proteomes" id="UP001607303">
    <property type="component" value="Unassembled WGS sequence"/>
</dbReference>
<gene>
    <name evidence="1" type="ORF">V1477_019593</name>
</gene>
<dbReference type="EMBL" id="JAYRBN010000115">
    <property type="protein sequence ID" value="KAL2723002.1"/>
    <property type="molecule type" value="Genomic_DNA"/>
</dbReference>
<sequence length="188" mass="21573">MDERWHAAAGIDVVSAAKKTESSVLPPAKSSSSFILGIRKKKREFRSETQTKGYRKISVVNHWTVVVLRSISRSMMSQVVHFHAYRKAMNLGIVLRTSQNNVPLVGMRENIKAKREKERGEEGIGKGWEKGMKSKDTSILFYLTTREVNFKDDDDNDDDGHRENFTLEIKNQMKRDAEIYISISRNLP</sequence>
<accession>A0ABD2AQV4</accession>
<dbReference type="AlphaFoldDB" id="A0ABD2AQV4"/>
<comment type="caution">
    <text evidence="1">The sequence shown here is derived from an EMBL/GenBank/DDBJ whole genome shotgun (WGS) entry which is preliminary data.</text>
</comment>
<evidence type="ECO:0000313" key="2">
    <source>
        <dbReference type="Proteomes" id="UP001607303"/>
    </source>
</evidence>
<organism evidence="1 2">
    <name type="scientific">Vespula maculifrons</name>
    <name type="common">Eastern yellow jacket</name>
    <name type="synonym">Wasp</name>
    <dbReference type="NCBI Taxonomy" id="7453"/>
    <lineage>
        <taxon>Eukaryota</taxon>
        <taxon>Metazoa</taxon>
        <taxon>Ecdysozoa</taxon>
        <taxon>Arthropoda</taxon>
        <taxon>Hexapoda</taxon>
        <taxon>Insecta</taxon>
        <taxon>Pterygota</taxon>
        <taxon>Neoptera</taxon>
        <taxon>Endopterygota</taxon>
        <taxon>Hymenoptera</taxon>
        <taxon>Apocrita</taxon>
        <taxon>Aculeata</taxon>
        <taxon>Vespoidea</taxon>
        <taxon>Vespidae</taxon>
        <taxon>Vespinae</taxon>
        <taxon>Vespula</taxon>
    </lineage>
</organism>
<evidence type="ECO:0000313" key="1">
    <source>
        <dbReference type="EMBL" id="KAL2723002.1"/>
    </source>
</evidence>
<reference evidence="1 2" key="1">
    <citation type="journal article" date="2024" name="Ann. Entomol. Soc. Am.">
        <title>Genomic analyses of the southern and eastern yellowjacket wasps (Hymenoptera: Vespidae) reveal evolutionary signatures of social life.</title>
        <authorList>
            <person name="Catto M.A."/>
            <person name="Caine P.B."/>
            <person name="Orr S.E."/>
            <person name="Hunt B.G."/>
            <person name="Goodisman M.A.D."/>
        </authorList>
    </citation>
    <scope>NUCLEOTIDE SEQUENCE [LARGE SCALE GENOMIC DNA]</scope>
    <source>
        <strain evidence="1">232</strain>
        <tissue evidence="1">Head and thorax</tissue>
    </source>
</reference>
<name>A0ABD2AQV4_VESMC</name>
<proteinExistence type="predicted"/>